<keyword evidence="6" id="KW-1185">Reference proteome</keyword>
<dbReference type="GO" id="GO:0005737">
    <property type="term" value="C:cytoplasm"/>
    <property type="evidence" value="ECO:0007669"/>
    <property type="project" value="TreeGrafter"/>
</dbReference>
<dbReference type="InterPro" id="IPR003959">
    <property type="entry name" value="ATPase_AAA_core"/>
</dbReference>
<dbReference type="InterPro" id="IPR027417">
    <property type="entry name" value="P-loop_NTPase"/>
</dbReference>
<dbReference type="InterPro" id="IPR003593">
    <property type="entry name" value="AAA+_ATPase"/>
</dbReference>
<keyword evidence="3" id="KW-0067">ATP-binding</keyword>
<gene>
    <name evidence="5" type="ORF">HICCMSTLAB_LOCUS13862</name>
</gene>
<evidence type="ECO:0000313" key="5">
    <source>
        <dbReference type="EMBL" id="CAG5109226.1"/>
    </source>
</evidence>
<reference evidence="5" key="1">
    <citation type="submission" date="2021-04" db="EMBL/GenBank/DDBJ databases">
        <authorList>
            <person name="Chebbi M.A.C M."/>
        </authorList>
    </citation>
    <scope>NUCLEOTIDE SEQUENCE</scope>
</reference>
<keyword evidence="1" id="KW-0677">Repeat</keyword>
<protein>
    <submittedName>
        <fullName evidence="5">Similar to SPATA5: ATPase family protein 2 homolog (Homo sapiens)</fullName>
    </submittedName>
</protein>
<feature type="domain" description="AAA+ ATPase" evidence="4">
    <location>
        <begin position="557"/>
        <end position="698"/>
    </location>
</feature>
<dbReference type="Gene3D" id="1.10.8.60">
    <property type="match status" value="2"/>
</dbReference>
<dbReference type="SUPFAM" id="SSF52540">
    <property type="entry name" value="P-loop containing nucleoside triphosphate hydrolases"/>
    <property type="match status" value="2"/>
</dbReference>
<dbReference type="PANTHER" id="PTHR23077">
    <property type="entry name" value="AAA-FAMILY ATPASE"/>
    <property type="match status" value="1"/>
</dbReference>
<dbReference type="InterPro" id="IPR041569">
    <property type="entry name" value="AAA_lid_3"/>
</dbReference>
<dbReference type="FunFam" id="3.40.50.300:FF:000018">
    <property type="entry name" value="Cell division control 48"/>
    <property type="match status" value="1"/>
</dbReference>
<proteinExistence type="predicted"/>
<dbReference type="Proteomes" id="UP000786811">
    <property type="component" value="Unassembled WGS sequence"/>
</dbReference>
<organism evidence="5 6">
    <name type="scientific">Cotesia congregata</name>
    <name type="common">Parasitoid wasp</name>
    <name type="synonym">Apanteles congregatus</name>
    <dbReference type="NCBI Taxonomy" id="51543"/>
    <lineage>
        <taxon>Eukaryota</taxon>
        <taxon>Metazoa</taxon>
        <taxon>Ecdysozoa</taxon>
        <taxon>Arthropoda</taxon>
        <taxon>Hexapoda</taxon>
        <taxon>Insecta</taxon>
        <taxon>Pterygota</taxon>
        <taxon>Neoptera</taxon>
        <taxon>Endopterygota</taxon>
        <taxon>Hymenoptera</taxon>
        <taxon>Apocrita</taxon>
        <taxon>Ichneumonoidea</taxon>
        <taxon>Braconidae</taxon>
        <taxon>Microgastrinae</taxon>
        <taxon>Cotesia</taxon>
    </lineage>
</organism>
<dbReference type="AlphaFoldDB" id="A0A8J2HUF3"/>
<dbReference type="CDD" id="cd19511">
    <property type="entry name" value="RecA-like_CDC48_r2-like"/>
    <property type="match status" value="1"/>
</dbReference>
<dbReference type="GO" id="GO:0016887">
    <property type="term" value="F:ATP hydrolysis activity"/>
    <property type="evidence" value="ECO:0007669"/>
    <property type="project" value="InterPro"/>
</dbReference>
<dbReference type="Pfam" id="PF00004">
    <property type="entry name" value="AAA"/>
    <property type="match status" value="2"/>
</dbReference>
<dbReference type="PROSITE" id="PS00674">
    <property type="entry name" value="AAA"/>
    <property type="match status" value="2"/>
</dbReference>
<dbReference type="Gene3D" id="3.40.50.300">
    <property type="entry name" value="P-loop containing nucleotide triphosphate hydrolases"/>
    <property type="match status" value="2"/>
</dbReference>
<evidence type="ECO:0000256" key="1">
    <source>
        <dbReference type="ARBA" id="ARBA00022737"/>
    </source>
</evidence>
<dbReference type="InterPro" id="IPR050168">
    <property type="entry name" value="AAA_ATPase_domain"/>
</dbReference>
<dbReference type="Pfam" id="PF17862">
    <property type="entry name" value="AAA_lid_3"/>
    <property type="match status" value="2"/>
</dbReference>
<evidence type="ECO:0000256" key="2">
    <source>
        <dbReference type="ARBA" id="ARBA00022741"/>
    </source>
</evidence>
<evidence type="ECO:0000256" key="3">
    <source>
        <dbReference type="ARBA" id="ARBA00022840"/>
    </source>
</evidence>
<dbReference type="OrthoDB" id="27435at2759"/>
<dbReference type="EMBL" id="CAJNRD030001124">
    <property type="protein sequence ID" value="CAG5109226.1"/>
    <property type="molecule type" value="Genomic_DNA"/>
</dbReference>
<dbReference type="PANTHER" id="PTHR23077:SF27">
    <property type="entry name" value="ATPASE FAMILY GENE 2 PROTEIN HOMOLOG A"/>
    <property type="match status" value="1"/>
</dbReference>
<sequence length="792" mass="88349">MSKSRKSLSTLWVTCDKCRSTMSQKDTCFHESTCPPKNDEWTHHYIQNKILYSSVDAYCSKELPKNITERDSHEMVFMSHSALELCEIAIGDRVILSFKGEEIVKTAWPTSDRSLTSVCLTKNTMDVNKVSGPVTVRKLKNQLLSAEEITIKYVGRQQLPKITSELQILFKNYNERKVFCIGNRINIPFYGKNLPFIIVSITQGKHNNSSLNTSSNDDLADGLESMSITDPKFFLSLFTTKWRVIKDEINSTANKKSKITANDIGGYDKLLNELRDIVDVVLGKCRQVLKGIRISKSILLYGLNGVGKTTIANVLLSSYDVKVFSFKASEIYTKYLNDENKKISDLFAEAKAETSSVIFIDDIDTLFTKKGLSDGEKRFLGTLIQEIDDLQESDANTLLLMTTSKLDSIDSSLRRSGRLDREIEIPTPTPSMRCEILKKLISKMPNTFNDDDFDEIAYVTHAFVAADLNVLCSQAGMRAIKRHQDNDLTPNVYVSAVDFMGALRTVKPTAMKEISVEVPNVKWSDIGGQKSLKLKLCQAIEWPLKNPDVFIRLGITPPKGLLMYGPPGCSKTMVAKALATESKLNFINIKGPELFSKWVGESERAVREVFRKANEVAPSIVFIDEIDAIGGERATGDAANASNNVQERVLAQLLTELDGVTALGNVTLVAATNRPDRIDKALLRPGRLDRLVYVPLPDADTRGEIFKIKFLKMPVDEDSVKIPDLVEITDGYSGAEIQALCHEAAMSALQEDINSNVLLTKHFADALKIVKPRTSAKLITLYENFCNNTNNK</sequence>
<comment type="caution">
    <text evidence="5">The sequence shown here is derived from an EMBL/GenBank/DDBJ whole genome shotgun (WGS) entry which is preliminary data.</text>
</comment>
<feature type="domain" description="AAA+ ATPase" evidence="4">
    <location>
        <begin position="294"/>
        <end position="429"/>
    </location>
</feature>
<name>A0A8J2HUF3_COTCN</name>
<accession>A0A8J2HUF3</accession>
<dbReference type="InterPro" id="IPR003960">
    <property type="entry name" value="ATPase_AAA_CS"/>
</dbReference>
<evidence type="ECO:0000259" key="4">
    <source>
        <dbReference type="SMART" id="SM00382"/>
    </source>
</evidence>
<keyword evidence="2" id="KW-0547">Nucleotide-binding</keyword>
<dbReference type="SMART" id="SM00382">
    <property type="entry name" value="AAA"/>
    <property type="match status" value="2"/>
</dbReference>
<evidence type="ECO:0000313" key="6">
    <source>
        <dbReference type="Proteomes" id="UP000786811"/>
    </source>
</evidence>
<dbReference type="GO" id="GO:0005524">
    <property type="term" value="F:ATP binding"/>
    <property type="evidence" value="ECO:0007669"/>
    <property type="project" value="UniProtKB-KW"/>
</dbReference>